<accession>B0PFR7</accession>
<dbReference type="STRING" id="169435.ERS852551_00188"/>
<evidence type="ECO:0000313" key="1">
    <source>
        <dbReference type="EMBL" id="EDS09505.1"/>
    </source>
</evidence>
<protein>
    <submittedName>
        <fullName evidence="1">Uncharacterized protein</fullName>
    </submittedName>
</protein>
<proteinExistence type="predicted"/>
<dbReference type="Proteomes" id="UP000003803">
    <property type="component" value="Unassembled WGS sequence"/>
</dbReference>
<sequence>MFEAGVKMIVVVAGGENRRLRELLRSAGALSMLCTDAAQASFCGDGPDLIFLSAREPLRISCENAALVVRRGAGLPSGIECENQIAIVDSADAAVREHLARRRLPAITCGLSGADTLTLSSLTADSAMIALQRQITAFDGTKTDPFELPVLYSQRIETFDLLAAAAVFCLMGRRSPLSGSSVWRISAGNG</sequence>
<organism evidence="1 2">
    <name type="scientific">Anaerotruncus colihominis DSM 17241</name>
    <dbReference type="NCBI Taxonomy" id="445972"/>
    <lineage>
        <taxon>Bacteria</taxon>
        <taxon>Bacillati</taxon>
        <taxon>Bacillota</taxon>
        <taxon>Clostridia</taxon>
        <taxon>Eubacteriales</taxon>
        <taxon>Oscillospiraceae</taxon>
        <taxon>Anaerotruncus</taxon>
    </lineage>
</organism>
<comment type="caution">
    <text evidence="1">The sequence shown here is derived from an EMBL/GenBank/DDBJ whole genome shotgun (WGS) entry which is preliminary data.</text>
</comment>
<dbReference type="HOGENOM" id="CLU_1486124_0_0_9"/>
<dbReference type="eggNOG" id="ENOG5033AR7">
    <property type="taxonomic scope" value="Bacteria"/>
</dbReference>
<dbReference type="AlphaFoldDB" id="B0PFR7"/>
<keyword evidence="2" id="KW-1185">Reference proteome</keyword>
<dbReference type="EMBL" id="ABGD02000027">
    <property type="protein sequence ID" value="EDS09505.1"/>
    <property type="molecule type" value="Genomic_DNA"/>
</dbReference>
<gene>
    <name evidence="1" type="ORF">ANACOL_03649</name>
</gene>
<name>B0PFR7_9FIRM</name>
<reference evidence="1" key="1">
    <citation type="submission" date="2007-11" db="EMBL/GenBank/DDBJ databases">
        <authorList>
            <person name="Fulton L."/>
            <person name="Clifton S."/>
            <person name="Fulton B."/>
            <person name="Xu J."/>
            <person name="Minx P."/>
            <person name="Pepin K.H."/>
            <person name="Johnson M."/>
            <person name="Thiruvilangam P."/>
            <person name="Bhonagiri V."/>
            <person name="Nash W.E."/>
            <person name="Mardis E.R."/>
            <person name="Wilson R.K."/>
        </authorList>
    </citation>
    <scope>NUCLEOTIDE SEQUENCE [LARGE SCALE GENOMIC DNA]</scope>
    <source>
        <strain evidence="1">DSM 17241</strain>
    </source>
</reference>
<reference evidence="1" key="2">
    <citation type="submission" date="2013-09" db="EMBL/GenBank/DDBJ databases">
        <title>Draft genome sequence of Anaerotruncus colihominis(DSM 17241).</title>
        <authorList>
            <person name="Sudarsanam P."/>
            <person name="Ley R."/>
            <person name="Guruge J."/>
            <person name="Turnbaugh P.J."/>
            <person name="Mahowald M."/>
            <person name="Liep D."/>
            <person name="Gordon J."/>
        </authorList>
    </citation>
    <scope>NUCLEOTIDE SEQUENCE</scope>
    <source>
        <strain evidence="1">DSM 17241</strain>
    </source>
</reference>
<evidence type="ECO:0000313" key="2">
    <source>
        <dbReference type="Proteomes" id="UP000003803"/>
    </source>
</evidence>